<dbReference type="Pfam" id="PF05649">
    <property type="entry name" value="Peptidase_M13_N"/>
    <property type="match status" value="1"/>
</dbReference>
<dbReference type="PANTHER" id="PTHR11733:SF167">
    <property type="entry name" value="FI17812P1-RELATED"/>
    <property type="match status" value="1"/>
</dbReference>
<dbReference type="InterPro" id="IPR000718">
    <property type="entry name" value="Peptidase_M13"/>
</dbReference>
<dbReference type="Pfam" id="PF01431">
    <property type="entry name" value="Peptidase_M13"/>
    <property type="match status" value="1"/>
</dbReference>
<keyword evidence="7" id="KW-0482">Metalloprotease</keyword>
<dbReference type="PRINTS" id="PR00786">
    <property type="entry name" value="NEPRILYSIN"/>
</dbReference>
<evidence type="ECO:0000256" key="5">
    <source>
        <dbReference type="ARBA" id="ARBA00022801"/>
    </source>
</evidence>
<dbReference type="InterPro" id="IPR024079">
    <property type="entry name" value="MetalloPept_cat_dom_sf"/>
</dbReference>
<accession>A0A7K4FLV9</accession>
<reference evidence="10 11" key="1">
    <citation type="submission" date="2020-05" db="EMBL/GenBank/DDBJ databases">
        <authorList>
            <person name="Zhang R."/>
        </authorList>
    </citation>
    <scope>NUCLEOTIDE SEQUENCE [LARGE SCALE GENOMIC DNA]</scope>
    <source>
        <strain evidence="10 11">DSM 28986</strain>
    </source>
</reference>
<dbReference type="Proteomes" id="UP000546917">
    <property type="component" value="Unassembled WGS sequence"/>
</dbReference>
<evidence type="ECO:0000256" key="3">
    <source>
        <dbReference type="ARBA" id="ARBA00022670"/>
    </source>
</evidence>
<evidence type="ECO:0000256" key="4">
    <source>
        <dbReference type="ARBA" id="ARBA00022723"/>
    </source>
</evidence>
<organism evidence="10 11">
    <name type="scientific">Ferroplasma acidiphilum</name>
    <dbReference type="NCBI Taxonomy" id="74969"/>
    <lineage>
        <taxon>Archaea</taxon>
        <taxon>Methanobacteriati</taxon>
        <taxon>Thermoplasmatota</taxon>
        <taxon>Thermoplasmata</taxon>
        <taxon>Thermoplasmatales</taxon>
        <taxon>Ferroplasmaceae</taxon>
        <taxon>Ferroplasma</taxon>
    </lineage>
</organism>
<dbReference type="EMBL" id="JABGBP010000134">
    <property type="protein sequence ID" value="NOL60003.1"/>
    <property type="molecule type" value="Genomic_DNA"/>
</dbReference>
<dbReference type="PROSITE" id="PS51885">
    <property type="entry name" value="NEPRILYSIN"/>
    <property type="match status" value="1"/>
</dbReference>
<keyword evidence="5" id="KW-0378">Hydrolase</keyword>
<dbReference type="GO" id="GO:0046872">
    <property type="term" value="F:metal ion binding"/>
    <property type="evidence" value="ECO:0007669"/>
    <property type="project" value="UniProtKB-KW"/>
</dbReference>
<dbReference type="PANTHER" id="PTHR11733">
    <property type="entry name" value="ZINC METALLOPROTEASE FAMILY M13 NEPRILYSIN-RELATED"/>
    <property type="match status" value="1"/>
</dbReference>
<dbReference type="Gene3D" id="3.40.390.10">
    <property type="entry name" value="Collagenase (Catalytic Domain)"/>
    <property type="match status" value="1"/>
</dbReference>
<feature type="domain" description="Peptidase M13 N-terminal" evidence="9">
    <location>
        <begin position="25"/>
        <end position="398"/>
    </location>
</feature>
<feature type="domain" description="Peptidase M13 C-terminal" evidence="8">
    <location>
        <begin position="451"/>
        <end position="643"/>
    </location>
</feature>
<dbReference type="Gene3D" id="1.10.1380.10">
    <property type="entry name" value="Neutral endopeptidase , domain2"/>
    <property type="match status" value="1"/>
</dbReference>
<dbReference type="AlphaFoldDB" id="A0A7K4FLV9"/>
<dbReference type="GO" id="GO:0004222">
    <property type="term" value="F:metalloendopeptidase activity"/>
    <property type="evidence" value="ECO:0007669"/>
    <property type="project" value="InterPro"/>
</dbReference>
<keyword evidence="4" id="KW-0479">Metal-binding</keyword>
<evidence type="ECO:0000256" key="7">
    <source>
        <dbReference type="ARBA" id="ARBA00023049"/>
    </source>
</evidence>
<evidence type="ECO:0000259" key="9">
    <source>
        <dbReference type="Pfam" id="PF05649"/>
    </source>
</evidence>
<evidence type="ECO:0000256" key="1">
    <source>
        <dbReference type="ARBA" id="ARBA00001947"/>
    </source>
</evidence>
<evidence type="ECO:0000313" key="11">
    <source>
        <dbReference type="Proteomes" id="UP000546917"/>
    </source>
</evidence>
<sequence>MEEAESILKRDIGFSVKYIDRSKNPAKDFYGYCNGKWLEETTIPEDRSRYGAFDMLYEKNMYILRSILEDLQKNSHNNMEKQLGDFYASAMDTERLEKLKFSPIKGEMDNINNATKEKLPELFAELTMKSVQIPFDIGSAEDAKNAEIYSLYIGQGGLSLPDRDYYLNEQMKPILDAYKKHIARMFTLYGYTQNDAENTAERVVSLETELAKFSRSKTDLRDVERAYNKYSMEELFQKFPELGFDRYFKIIGSGNMNYAIMDAPEFFEQAGALLKNTAIENIVSYLKWKVLAGSAMFLHKEAVDENFNFFKKTLLGQEKIAPRWRTVVNVVDASIGDSLGQVYVDKHFGKEAVEKITVLVNDIKAIFKERLENNPWMSKETREKALLKFSKFNAKIGYTEKFKDYSSIEINPDDYIGNVERAASFELNRQLKRIGTKVDKTEWYMTPPTVNAYFNPMGNEIVFPAGIMQPPFFDPEMDDAVNYGGIGGVISHEITHGYDDQGSHFDENGNMVNWWTDEDKKRFDEMAEKVVKLYSSVEILPGLKVNGKLTLGENIADLGAVLIAYEALQKRLKAEPAKNKKIDGLTPEQRFFISWGQVWRTKIRDNEARRLATIDPHSPGSVRSELPPWNHPDFCKTFGLPSSTKEKILMW</sequence>
<comment type="caution">
    <text evidence="10">The sequence shown here is derived from an EMBL/GenBank/DDBJ whole genome shotgun (WGS) entry which is preliminary data.</text>
</comment>
<dbReference type="GO" id="GO:0016485">
    <property type="term" value="P:protein processing"/>
    <property type="evidence" value="ECO:0007669"/>
    <property type="project" value="TreeGrafter"/>
</dbReference>
<dbReference type="InterPro" id="IPR018497">
    <property type="entry name" value="Peptidase_M13_C"/>
</dbReference>
<evidence type="ECO:0000313" key="10">
    <source>
        <dbReference type="EMBL" id="NOL60003.1"/>
    </source>
</evidence>
<dbReference type="InterPro" id="IPR008753">
    <property type="entry name" value="Peptidase_M13_N"/>
</dbReference>
<keyword evidence="3" id="KW-0645">Protease</keyword>
<dbReference type="CDD" id="cd08662">
    <property type="entry name" value="M13"/>
    <property type="match status" value="1"/>
</dbReference>
<comment type="cofactor">
    <cofactor evidence="1">
        <name>Zn(2+)</name>
        <dbReference type="ChEBI" id="CHEBI:29105"/>
    </cofactor>
</comment>
<gene>
    <name evidence="10" type="ORF">HLB00_04035</name>
</gene>
<dbReference type="SUPFAM" id="SSF55486">
    <property type="entry name" value="Metalloproteases ('zincins'), catalytic domain"/>
    <property type="match status" value="1"/>
</dbReference>
<dbReference type="RefSeq" id="WP_171481486.1">
    <property type="nucleotide sequence ID" value="NZ_JABGBP010000134.1"/>
</dbReference>
<evidence type="ECO:0000256" key="2">
    <source>
        <dbReference type="ARBA" id="ARBA00007357"/>
    </source>
</evidence>
<name>A0A7K4FLV9_9ARCH</name>
<dbReference type="GO" id="GO:0005886">
    <property type="term" value="C:plasma membrane"/>
    <property type="evidence" value="ECO:0007669"/>
    <property type="project" value="TreeGrafter"/>
</dbReference>
<protein>
    <submittedName>
        <fullName evidence="10">M13 family metallopeptidase</fullName>
    </submittedName>
</protein>
<keyword evidence="6" id="KW-0862">Zinc</keyword>
<dbReference type="InterPro" id="IPR042089">
    <property type="entry name" value="Peptidase_M13_dom_2"/>
</dbReference>
<evidence type="ECO:0000256" key="6">
    <source>
        <dbReference type="ARBA" id="ARBA00022833"/>
    </source>
</evidence>
<proteinExistence type="inferred from homology"/>
<comment type="similarity">
    <text evidence="2">Belongs to the peptidase M13 family.</text>
</comment>
<evidence type="ECO:0000259" key="8">
    <source>
        <dbReference type="Pfam" id="PF01431"/>
    </source>
</evidence>